<dbReference type="InterPro" id="IPR027417">
    <property type="entry name" value="P-loop_NTPase"/>
</dbReference>
<reference evidence="2 3" key="1">
    <citation type="submission" date="2018-08" db="EMBL/GenBank/DDBJ databases">
        <title>Genome Sequence of Clavibacter michiganensis Subspecies type strains, and the Atypical Peach-Colored Strains Isolated from Tomato.</title>
        <authorList>
            <person name="Osdaghi E."/>
            <person name="Portier P."/>
            <person name="Briand M."/>
            <person name="Jacques M.-A."/>
        </authorList>
    </citation>
    <scope>NUCLEOTIDE SEQUENCE [LARGE SCALE GENOMIC DNA]</scope>
    <source>
        <strain evidence="2 3">CFBP 6488</strain>
    </source>
</reference>
<keyword evidence="2" id="KW-0547">Nucleotide-binding</keyword>
<evidence type="ECO:0000259" key="1">
    <source>
        <dbReference type="Pfam" id="PF00005"/>
    </source>
</evidence>
<organism evidence="2 3">
    <name type="scientific">Clavibacter michiganensis subsp. insidiosus</name>
    <dbReference type="NCBI Taxonomy" id="33014"/>
    <lineage>
        <taxon>Bacteria</taxon>
        <taxon>Bacillati</taxon>
        <taxon>Actinomycetota</taxon>
        <taxon>Actinomycetes</taxon>
        <taxon>Micrococcales</taxon>
        <taxon>Microbacteriaceae</taxon>
        <taxon>Clavibacter</taxon>
    </lineage>
</organism>
<dbReference type="Proteomes" id="UP000266634">
    <property type="component" value="Unassembled WGS sequence"/>
</dbReference>
<dbReference type="GO" id="GO:0005886">
    <property type="term" value="C:plasma membrane"/>
    <property type="evidence" value="ECO:0007669"/>
    <property type="project" value="TreeGrafter"/>
</dbReference>
<dbReference type="PANTHER" id="PTHR24220">
    <property type="entry name" value="IMPORT ATP-BINDING PROTEIN"/>
    <property type="match status" value="1"/>
</dbReference>
<dbReference type="GO" id="GO:0022857">
    <property type="term" value="F:transmembrane transporter activity"/>
    <property type="evidence" value="ECO:0007669"/>
    <property type="project" value="TreeGrafter"/>
</dbReference>
<dbReference type="PANTHER" id="PTHR24220:SF684">
    <property type="entry name" value="FE(3+) IONS IMPORT ATP-BINDING PROTEIN FBPC"/>
    <property type="match status" value="1"/>
</dbReference>
<proteinExistence type="predicted"/>
<dbReference type="Gene3D" id="3.40.50.300">
    <property type="entry name" value="P-loop containing nucleotide triphosphate hydrolases"/>
    <property type="match status" value="1"/>
</dbReference>
<accession>A0A399NV75</accession>
<evidence type="ECO:0000313" key="3">
    <source>
        <dbReference type="Proteomes" id="UP000266634"/>
    </source>
</evidence>
<dbReference type="GO" id="GO:0005524">
    <property type="term" value="F:ATP binding"/>
    <property type="evidence" value="ECO:0007669"/>
    <property type="project" value="UniProtKB-KW"/>
</dbReference>
<dbReference type="AlphaFoldDB" id="A0A399NV75"/>
<feature type="domain" description="ABC transporter" evidence="1">
    <location>
        <begin position="11"/>
        <end position="62"/>
    </location>
</feature>
<dbReference type="GO" id="GO:0016887">
    <property type="term" value="F:ATP hydrolysis activity"/>
    <property type="evidence" value="ECO:0007669"/>
    <property type="project" value="InterPro"/>
</dbReference>
<name>A0A399NV75_9MICO</name>
<protein>
    <submittedName>
        <fullName evidence="2">ATP-binding cassette domain-containing protein</fullName>
    </submittedName>
</protein>
<dbReference type="EMBL" id="QWEA01001756">
    <property type="protein sequence ID" value="RII96556.1"/>
    <property type="molecule type" value="Genomic_DNA"/>
</dbReference>
<dbReference type="Pfam" id="PF00005">
    <property type="entry name" value="ABC_tran"/>
    <property type="match status" value="1"/>
</dbReference>
<dbReference type="InterPro" id="IPR015854">
    <property type="entry name" value="ABC_transpr_LolD-like"/>
</dbReference>
<gene>
    <name evidence="2" type="ORF">DZF93_20695</name>
</gene>
<evidence type="ECO:0000313" key="2">
    <source>
        <dbReference type="EMBL" id="RII96556.1"/>
    </source>
</evidence>
<dbReference type="InterPro" id="IPR003439">
    <property type="entry name" value="ABC_transporter-like_ATP-bd"/>
</dbReference>
<comment type="caution">
    <text evidence="2">The sequence shown here is derived from an EMBL/GenBank/DDBJ whole genome shotgun (WGS) entry which is preliminary data.</text>
</comment>
<sequence>PRAVGTDPADAARRVNELLVRLRLDGLAQANPFTLSGGEKRRLSVATALATAPRLLVLDEPTFGQDARTWAELVALLADLADREGVGVLAVTHDADLVRALADDVL</sequence>
<feature type="non-terminal residue" evidence="2">
    <location>
        <position position="1"/>
    </location>
</feature>
<feature type="non-terminal residue" evidence="2">
    <location>
        <position position="106"/>
    </location>
</feature>
<keyword evidence="2" id="KW-0067">ATP-binding</keyword>
<dbReference type="SUPFAM" id="SSF52540">
    <property type="entry name" value="P-loop containing nucleoside triphosphate hydrolases"/>
    <property type="match status" value="1"/>
</dbReference>